<gene>
    <name evidence="1" type="ORF">BF38_5538</name>
</gene>
<proteinExistence type="predicted"/>
<protein>
    <submittedName>
        <fullName evidence="1">Uncharacterized protein</fullName>
    </submittedName>
</protein>
<evidence type="ECO:0000313" key="1">
    <source>
        <dbReference type="EMBL" id="AJG79601.1"/>
    </source>
</evidence>
<geneLocation type="plasmid" evidence="1 2">
    <name>1</name>
</geneLocation>
<accession>A0AB33B6P5</accession>
<dbReference type="KEGG" id="btw:BF38_5538"/>
<organism evidence="1 2">
    <name type="scientific">Bacillus thuringiensis</name>
    <dbReference type="NCBI Taxonomy" id="1428"/>
    <lineage>
        <taxon>Bacteria</taxon>
        <taxon>Bacillati</taxon>
        <taxon>Bacillota</taxon>
        <taxon>Bacilli</taxon>
        <taxon>Bacillales</taxon>
        <taxon>Bacillaceae</taxon>
        <taxon>Bacillus</taxon>
        <taxon>Bacillus cereus group</taxon>
    </lineage>
</organism>
<name>A0AB33B6P5_BACTU</name>
<keyword evidence="1" id="KW-0614">Plasmid</keyword>
<reference evidence="1 2" key="1">
    <citation type="journal article" date="2015" name="Genome Announc.">
        <title>Complete genome sequences for 35 biothreat assay-relevant bacillus species.</title>
        <authorList>
            <person name="Johnson S.L."/>
            <person name="Daligault H.E."/>
            <person name="Davenport K.W."/>
            <person name="Jaissle J."/>
            <person name="Frey K.G."/>
            <person name="Ladner J.T."/>
            <person name="Broomall S.M."/>
            <person name="Bishop-Lilly K.A."/>
            <person name="Bruce D.C."/>
            <person name="Gibbons H.S."/>
            <person name="Coyne S.R."/>
            <person name="Lo C.C."/>
            <person name="Meincke L."/>
            <person name="Munk A.C."/>
            <person name="Koroleva G.I."/>
            <person name="Rosenzweig C.N."/>
            <person name="Palacios G.F."/>
            <person name="Redden C.L."/>
            <person name="Minogue T.D."/>
            <person name="Chain P.S."/>
        </authorList>
    </citation>
    <scope>NUCLEOTIDE SEQUENCE [LARGE SCALE GENOMIC DNA]</scope>
    <source>
        <strain evidence="1 2">HD1011</strain>
    </source>
</reference>
<dbReference type="EMBL" id="CP009336">
    <property type="protein sequence ID" value="AJG79601.1"/>
    <property type="molecule type" value="Genomic_DNA"/>
</dbReference>
<evidence type="ECO:0000313" key="2">
    <source>
        <dbReference type="Proteomes" id="UP000031876"/>
    </source>
</evidence>
<dbReference type="AlphaFoldDB" id="A0AB33B6P5"/>
<dbReference type="Proteomes" id="UP000031876">
    <property type="component" value="Plasmid 1"/>
</dbReference>
<dbReference type="RefSeq" id="WP_001110435.1">
    <property type="nucleotide sequence ID" value="NZ_CP009336.1"/>
</dbReference>
<sequence>MNYYYSVYNQYIYHPNGRDSLLVISDFMPYMHKWVKLSLDNGNVMTVFLVQILGSKNIKILTFPSLSIQVIDVRKILEVSEIDPPQC</sequence>